<gene>
    <name evidence="1" type="ORF">OHB29_13040</name>
</gene>
<protein>
    <submittedName>
        <fullName evidence="1">Uncharacterized protein</fullName>
    </submittedName>
</protein>
<sequence length="63" mass="6978">MYAFASTGVINFRLQYSDEIAELAPDACSLSKGNHQYRVNIQIHGESTLKQELALAELAYDAT</sequence>
<reference evidence="1 2" key="1">
    <citation type="submission" date="2022-10" db="EMBL/GenBank/DDBJ databases">
        <title>The complete genomes of actinobacterial strains from the NBC collection.</title>
        <authorList>
            <person name="Joergensen T.S."/>
            <person name="Alvarez Arevalo M."/>
            <person name="Sterndorff E.B."/>
            <person name="Faurdal D."/>
            <person name="Vuksanovic O."/>
            <person name="Mourched A.-S."/>
            <person name="Charusanti P."/>
            <person name="Shaw S."/>
            <person name="Blin K."/>
            <person name="Weber T."/>
        </authorList>
    </citation>
    <scope>NUCLEOTIDE SEQUENCE [LARGE SCALE GENOMIC DNA]</scope>
    <source>
        <strain evidence="1 2">NBC_00456</strain>
    </source>
</reference>
<evidence type="ECO:0000313" key="1">
    <source>
        <dbReference type="EMBL" id="WUG93898.1"/>
    </source>
</evidence>
<evidence type="ECO:0000313" key="2">
    <source>
        <dbReference type="Proteomes" id="UP001341259"/>
    </source>
</evidence>
<dbReference type="RefSeq" id="WP_328338149.1">
    <property type="nucleotide sequence ID" value="NZ_CP107906.1"/>
</dbReference>
<organism evidence="1 2">
    <name type="scientific">Streptomyces violaceus</name>
    <name type="common">Streptomyces venezuelae</name>
    <dbReference type="NCBI Taxonomy" id="1936"/>
    <lineage>
        <taxon>Bacteria</taxon>
        <taxon>Bacillati</taxon>
        <taxon>Actinomycetota</taxon>
        <taxon>Actinomycetes</taxon>
        <taxon>Kitasatosporales</taxon>
        <taxon>Streptomycetaceae</taxon>
        <taxon>Streptomyces</taxon>
    </lineage>
</organism>
<proteinExistence type="predicted"/>
<dbReference type="Proteomes" id="UP001341259">
    <property type="component" value="Chromosome"/>
</dbReference>
<name>A0ABZ1NRQ4_STRVL</name>
<accession>A0ABZ1NRQ4</accession>
<keyword evidence="2" id="KW-1185">Reference proteome</keyword>
<dbReference type="EMBL" id="CP107906">
    <property type="protein sequence ID" value="WUG93898.1"/>
    <property type="molecule type" value="Genomic_DNA"/>
</dbReference>